<feature type="domain" description="Major facilitator superfamily (MFS) profile" evidence="8">
    <location>
        <begin position="58"/>
        <end position="545"/>
    </location>
</feature>
<feature type="transmembrane region" description="Helical" evidence="7">
    <location>
        <begin position="523"/>
        <end position="541"/>
    </location>
</feature>
<keyword evidence="10" id="KW-1185">Reference proteome</keyword>
<feature type="transmembrane region" description="Helical" evidence="7">
    <location>
        <begin position="253"/>
        <end position="272"/>
    </location>
</feature>
<dbReference type="Pfam" id="PF07690">
    <property type="entry name" value="MFS_1"/>
    <property type="match status" value="1"/>
</dbReference>
<dbReference type="InterPro" id="IPR002818">
    <property type="entry name" value="DJ-1/PfpI"/>
</dbReference>
<dbReference type="VEuPathDB" id="FungiDB:SAPIO_CDS1857"/>
<dbReference type="SUPFAM" id="SSF103473">
    <property type="entry name" value="MFS general substrate transporter"/>
    <property type="match status" value="1"/>
</dbReference>
<dbReference type="PANTHER" id="PTHR23501">
    <property type="entry name" value="MAJOR FACILITATOR SUPERFAMILY"/>
    <property type="match status" value="1"/>
</dbReference>
<comment type="caution">
    <text evidence="9">The sequence shown here is derived from an EMBL/GenBank/DDBJ whole genome shotgun (WGS) entry which is preliminary data.</text>
</comment>
<dbReference type="HOGENOM" id="CLU_000960_22_1_1"/>
<organism evidence="9 10">
    <name type="scientific">Pseudallescheria apiosperma</name>
    <name type="common">Scedosporium apiospermum</name>
    <dbReference type="NCBI Taxonomy" id="563466"/>
    <lineage>
        <taxon>Eukaryota</taxon>
        <taxon>Fungi</taxon>
        <taxon>Dikarya</taxon>
        <taxon>Ascomycota</taxon>
        <taxon>Pezizomycotina</taxon>
        <taxon>Sordariomycetes</taxon>
        <taxon>Hypocreomycetidae</taxon>
        <taxon>Microascales</taxon>
        <taxon>Microascaceae</taxon>
        <taxon>Scedosporium</taxon>
    </lineage>
</organism>
<evidence type="ECO:0000256" key="5">
    <source>
        <dbReference type="ARBA" id="ARBA00023136"/>
    </source>
</evidence>
<protein>
    <recommendedName>
        <fullName evidence="8">Major facilitator superfamily (MFS) profile domain-containing protein</fullName>
    </recommendedName>
</protein>
<feature type="transmembrane region" description="Helical" evidence="7">
    <location>
        <begin position="358"/>
        <end position="380"/>
    </location>
</feature>
<evidence type="ECO:0000256" key="7">
    <source>
        <dbReference type="SAM" id="Phobius"/>
    </source>
</evidence>
<evidence type="ECO:0000259" key="8">
    <source>
        <dbReference type="PROSITE" id="PS50850"/>
    </source>
</evidence>
<feature type="transmembrane region" description="Helical" evidence="7">
    <location>
        <begin position="152"/>
        <end position="174"/>
    </location>
</feature>
<dbReference type="InterPro" id="IPR029062">
    <property type="entry name" value="Class_I_gatase-like"/>
</dbReference>
<dbReference type="Proteomes" id="UP000028545">
    <property type="component" value="Unassembled WGS sequence"/>
</dbReference>
<evidence type="ECO:0000256" key="6">
    <source>
        <dbReference type="SAM" id="MobiDB-lite"/>
    </source>
</evidence>
<feature type="compositionally biased region" description="Basic and acidic residues" evidence="6">
    <location>
        <begin position="1"/>
        <end position="36"/>
    </location>
</feature>
<dbReference type="InterPro" id="IPR020846">
    <property type="entry name" value="MFS_dom"/>
</dbReference>
<dbReference type="InterPro" id="IPR036259">
    <property type="entry name" value="MFS_trans_sf"/>
</dbReference>
<comment type="subcellular location">
    <subcellularLocation>
        <location evidence="1">Membrane</location>
        <topology evidence="1">Multi-pass membrane protein</topology>
    </subcellularLocation>
</comment>
<dbReference type="Gene3D" id="1.20.1250.20">
    <property type="entry name" value="MFS general substrate transporter like domains"/>
    <property type="match status" value="2"/>
</dbReference>
<dbReference type="Pfam" id="PF01965">
    <property type="entry name" value="DJ-1_PfpI"/>
    <property type="match status" value="1"/>
</dbReference>
<evidence type="ECO:0000256" key="1">
    <source>
        <dbReference type="ARBA" id="ARBA00004141"/>
    </source>
</evidence>
<feature type="transmembrane region" description="Helical" evidence="7">
    <location>
        <begin position="326"/>
        <end position="346"/>
    </location>
</feature>
<keyword evidence="2" id="KW-0813">Transport</keyword>
<dbReference type="CDD" id="cd17502">
    <property type="entry name" value="MFS_Azr1_MDR_like"/>
    <property type="match status" value="1"/>
</dbReference>
<dbReference type="KEGG" id="sapo:SAPIO_CDS1857"/>
<feature type="transmembrane region" description="Helical" evidence="7">
    <location>
        <begin position="117"/>
        <end position="140"/>
    </location>
</feature>
<feature type="transmembrane region" description="Helical" evidence="7">
    <location>
        <begin position="180"/>
        <end position="199"/>
    </location>
</feature>
<dbReference type="Gene3D" id="3.40.50.880">
    <property type="match status" value="1"/>
</dbReference>
<dbReference type="GeneID" id="27720929"/>
<proteinExistence type="predicted"/>
<evidence type="ECO:0000256" key="3">
    <source>
        <dbReference type="ARBA" id="ARBA00022692"/>
    </source>
</evidence>
<dbReference type="PROSITE" id="PS50850">
    <property type="entry name" value="MFS"/>
    <property type="match status" value="1"/>
</dbReference>
<sequence>MSSTRDRVDTRQHSTEKHAERDCSTMADNNEKHDEGETSQSGSDNDLQYATSFKLAAIMATINLSTMVAALDLGIVATAIPAITNDFQSLNKIAWYSAACFILVGATSATWGKLFTYFSAPITYMSALVLYLIGSVIAAAAPNSTALIVGRAIQGCGCSGTLSGSVLIISFTAAPKNRPLLIGVWMGVFMGSTVLGPLLGGVFTSKATWRWCFWVSLPIGGLALALQLLFLRVPKQIKPMPATWKEIILQLDFSGFIILAASLISYTLALEWGGLTKSWSDGTVIATLVMWIVLTIGFFVNEWLLGAKAMMPLYLLKTRMTWASCLYAWIANCANFQVLFYLPLYFQSVKGDSAIMSGVYTLPFVSFYALGSLLSGFWISKTRLPIAAEIVSPLLALIGTIVFYQMDINTSKAWYVGAQIPFGFGIGLGNQVPVTALQAFAKPAEVAATMGIIFTFQTISGAYFNTAAQSVFENTIYKRLETTAPGVSWSSVSEAGAAGLTNTFSGQELTLVLEAYMAGIKNVFIFAVAGAAATVLVALLIPPTRIPAHEERKTDEKEAANASIDNCLPVCLGGRAEASCSGRPKPPPVKFGVILFQAFEILDVFGPLEALNMLSRTRHLEMFLISETMDPVATKPVMAPMNPFDSTFWPTLPPTHTLETVPGDLDVLIIPGGLGVRSPNINATLTYLADTYPKLQYLITVCTGSALAARAGLLDGRRATTNKAQWDSTVAFGPNTTWVSQARWVADGNIWTSSGISAGIDVTLAFIEESYGKENATWVSNRMEYERHTDPDWDPFSGIFGVSN</sequence>
<evidence type="ECO:0000313" key="9">
    <source>
        <dbReference type="EMBL" id="KEZ45528.1"/>
    </source>
</evidence>
<dbReference type="InterPro" id="IPR011701">
    <property type="entry name" value="MFS"/>
</dbReference>
<dbReference type="AlphaFoldDB" id="A0A084GDW6"/>
<feature type="transmembrane region" description="Helical" evidence="7">
    <location>
        <begin position="284"/>
        <end position="306"/>
    </location>
</feature>
<feature type="transmembrane region" description="Helical" evidence="7">
    <location>
        <begin position="386"/>
        <end position="404"/>
    </location>
</feature>
<dbReference type="PANTHER" id="PTHR23501:SF177">
    <property type="entry name" value="MAJOR FACILITATOR SUPERFAMILY (MFS) PROFILE DOMAIN-CONTAINING PROTEIN-RELATED"/>
    <property type="match status" value="1"/>
</dbReference>
<keyword evidence="5 7" id="KW-0472">Membrane</keyword>
<evidence type="ECO:0000256" key="4">
    <source>
        <dbReference type="ARBA" id="ARBA00022989"/>
    </source>
</evidence>
<feature type="transmembrane region" description="Helical" evidence="7">
    <location>
        <begin position="93"/>
        <end position="111"/>
    </location>
</feature>
<gene>
    <name evidence="9" type="ORF">SAPIO_CDS1857</name>
</gene>
<reference evidence="9 10" key="1">
    <citation type="journal article" date="2014" name="Genome Announc.">
        <title>Draft genome sequence of the pathogenic fungus Scedosporium apiospermum.</title>
        <authorList>
            <person name="Vandeputte P."/>
            <person name="Ghamrawi S."/>
            <person name="Rechenmann M."/>
            <person name="Iltis A."/>
            <person name="Giraud S."/>
            <person name="Fleury M."/>
            <person name="Thornton C."/>
            <person name="Delhaes L."/>
            <person name="Meyer W."/>
            <person name="Papon N."/>
            <person name="Bouchara J.P."/>
        </authorList>
    </citation>
    <scope>NUCLEOTIDE SEQUENCE [LARGE SCALE GENOMIC DNA]</scope>
    <source>
        <strain evidence="9 10">IHEM 14462</strain>
    </source>
</reference>
<feature type="region of interest" description="Disordered" evidence="6">
    <location>
        <begin position="1"/>
        <end position="45"/>
    </location>
</feature>
<dbReference type="CDD" id="cd03139">
    <property type="entry name" value="GATase1_PfpI_2"/>
    <property type="match status" value="1"/>
</dbReference>
<feature type="transmembrane region" description="Helical" evidence="7">
    <location>
        <begin position="55"/>
        <end position="81"/>
    </location>
</feature>
<dbReference type="EMBL" id="JOWA01000077">
    <property type="protein sequence ID" value="KEZ45528.1"/>
    <property type="molecule type" value="Genomic_DNA"/>
</dbReference>
<keyword evidence="4 7" id="KW-1133">Transmembrane helix</keyword>
<evidence type="ECO:0000256" key="2">
    <source>
        <dbReference type="ARBA" id="ARBA00022448"/>
    </source>
</evidence>
<keyword evidence="3 7" id="KW-0812">Transmembrane</keyword>
<dbReference type="OrthoDB" id="10021397at2759"/>
<dbReference type="GO" id="GO:0005886">
    <property type="term" value="C:plasma membrane"/>
    <property type="evidence" value="ECO:0007669"/>
    <property type="project" value="TreeGrafter"/>
</dbReference>
<dbReference type="GO" id="GO:0022857">
    <property type="term" value="F:transmembrane transporter activity"/>
    <property type="evidence" value="ECO:0007669"/>
    <property type="project" value="InterPro"/>
</dbReference>
<evidence type="ECO:0000313" key="10">
    <source>
        <dbReference type="Proteomes" id="UP000028545"/>
    </source>
</evidence>
<accession>A0A084GDW6</accession>
<name>A0A084GDW6_PSEDA</name>
<feature type="transmembrane region" description="Helical" evidence="7">
    <location>
        <begin position="211"/>
        <end position="233"/>
    </location>
</feature>
<dbReference type="RefSeq" id="XP_016645327.1">
    <property type="nucleotide sequence ID" value="XM_016785030.1"/>
</dbReference>
<dbReference type="SUPFAM" id="SSF52317">
    <property type="entry name" value="Class I glutamine amidotransferase-like"/>
    <property type="match status" value="1"/>
</dbReference>